<proteinExistence type="predicted"/>
<reference evidence="4" key="1">
    <citation type="submission" date="2020-10" db="EMBL/GenBank/DDBJ databases">
        <title>Unveiling of a novel bifunctional photoreceptor, Dualchrome1, isolated from a cosmopolitan green alga.</title>
        <authorList>
            <person name="Suzuki S."/>
            <person name="Kawachi M."/>
        </authorList>
    </citation>
    <scope>NUCLEOTIDE SEQUENCE</scope>
    <source>
        <strain evidence="4">NIES 2893</strain>
    </source>
</reference>
<keyword evidence="5" id="KW-1185">Reference proteome</keyword>
<organism evidence="2">
    <name type="scientific">Pycnococcus provasolii</name>
    <dbReference type="NCBI Taxonomy" id="41880"/>
    <lineage>
        <taxon>Eukaryota</taxon>
        <taxon>Viridiplantae</taxon>
        <taxon>Chlorophyta</taxon>
        <taxon>Pseudoscourfieldiophyceae</taxon>
        <taxon>Pseudoscourfieldiales</taxon>
        <taxon>Pycnococcaceae</taxon>
        <taxon>Pycnococcus</taxon>
    </lineage>
</organism>
<sequence length="108" mass="11019">MNAAARVSIKSTKRDVRVAGAGGIFGQERVLGESIFVKPGPKYAARWSKNSEVKKINGNVFGGVVERGMETQPKGSSSSGSSSGANVGAIAPAVAAVLAVFAGYTIPH</sequence>
<reference evidence="2" key="2">
    <citation type="submission" date="2021-01" db="EMBL/GenBank/DDBJ databases">
        <authorList>
            <person name="Corre E."/>
            <person name="Pelletier E."/>
            <person name="Niang G."/>
            <person name="Scheremetjew M."/>
            <person name="Finn R."/>
            <person name="Kale V."/>
            <person name="Holt S."/>
            <person name="Cochrane G."/>
            <person name="Meng A."/>
            <person name="Brown T."/>
            <person name="Cohen L."/>
        </authorList>
    </citation>
    <scope>NUCLEOTIDE SEQUENCE</scope>
    <source>
        <strain evidence="3">RCC2336</strain>
        <strain evidence="2">RCC251</strain>
    </source>
</reference>
<keyword evidence="1" id="KW-0812">Transmembrane</keyword>
<feature type="transmembrane region" description="Helical" evidence="1">
    <location>
        <begin position="84"/>
        <end position="106"/>
    </location>
</feature>
<evidence type="ECO:0000313" key="3">
    <source>
        <dbReference type="EMBL" id="CAE0007877.1"/>
    </source>
</evidence>
<dbReference type="AlphaFoldDB" id="A0A6T5WGQ1"/>
<dbReference type="EMBL" id="BNJQ01000009">
    <property type="protein sequence ID" value="GHP05267.1"/>
    <property type="molecule type" value="Genomic_DNA"/>
</dbReference>
<protein>
    <submittedName>
        <fullName evidence="2">Uncharacterized protein</fullName>
    </submittedName>
</protein>
<dbReference type="EMBL" id="HBHV01000451">
    <property type="protein sequence ID" value="CAE0007877.1"/>
    <property type="molecule type" value="Transcribed_RNA"/>
</dbReference>
<keyword evidence="1" id="KW-0472">Membrane</keyword>
<dbReference type="Proteomes" id="UP000660262">
    <property type="component" value="Unassembled WGS sequence"/>
</dbReference>
<evidence type="ECO:0000256" key="1">
    <source>
        <dbReference type="SAM" id="Phobius"/>
    </source>
</evidence>
<keyword evidence="1" id="KW-1133">Transmembrane helix</keyword>
<evidence type="ECO:0000313" key="2">
    <source>
        <dbReference type="EMBL" id="CAD8217616.1"/>
    </source>
</evidence>
<accession>A0A6T5WGQ1</accession>
<evidence type="ECO:0000313" key="4">
    <source>
        <dbReference type="EMBL" id="GHP05267.1"/>
    </source>
</evidence>
<name>A0A6T5WGQ1_9CHLO</name>
<evidence type="ECO:0000313" key="5">
    <source>
        <dbReference type="Proteomes" id="UP000660262"/>
    </source>
</evidence>
<dbReference type="EMBL" id="HBDW01001555">
    <property type="protein sequence ID" value="CAD8217616.1"/>
    <property type="molecule type" value="Transcribed_RNA"/>
</dbReference>
<gene>
    <name evidence="3" type="ORF">PPRO1316_LOCUS291</name>
    <name evidence="2" type="ORF">PPRO1472_LOCUS1058</name>
    <name evidence="4" type="ORF">PPROV_000401900</name>
</gene>